<keyword evidence="5" id="KW-1185">Reference proteome</keyword>
<evidence type="ECO:0000313" key="4">
    <source>
        <dbReference type="EMBL" id="KAK1367181.1"/>
    </source>
</evidence>
<dbReference type="Pfam" id="PF03468">
    <property type="entry name" value="XS"/>
    <property type="match status" value="1"/>
</dbReference>
<dbReference type="InterPro" id="IPR044287">
    <property type="entry name" value="SGS3"/>
</dbReference>
<evidence type="ECO:0000256" key="1">
    <source>
        <dbReference type="SAM" id="Coils"/>
    </source>
</evidence>
<gene>
    <name evidence="4" type="ORF">POM88_042742</name>
</gene>
<dbReference type="GO" id="GO:0031047">
    <property type="term" value="P:regulatory ncRNA-mediated gene silencing"/>
    <property type="evidence" value="ECO:0007669"/>
    <property type="project" value="InterPro"/>
</dbReference>
<protein>
    <recommendedName>
        <fullName evidence="3">XS domain-containing protein</fullName>
    </recommendedName>
</protein>
<sequence length="576" mass="66181">MSSRKGGGSGSKLPSAGSTESVKGKNVAQVSDRWADQVADRVSAVSLDSEKDGVWEEVARKPKNRSVGNVGSQNSSAKVSGNPWTGAKGPSNAWPGTKQPVNAWAGKGSANTSAAPAGDYRRAGGRGWNQSSSKEYVNHYDQPAVIPPPLEKGWQWRSNPSQVEKVGNVPALNPADATDEKEEENYDDKSGDEEDFNTEDIYDSDEYDSDESQKSHETLKKSSLLKGFFETLDDLKLDKDDNGKWLGMGNAELLDYFNTYAAVRSRHSYGPQGHRGMSVLIFESSAVGYLEAERLSKHFEEEGTDREAWDRRQKLFLPGGQRLLYGYMAEKGDIDKFNLHSQGKSKLKFDMRSYEEMVVNPMKQMNEDNHLLNWYKNKAVKEKKHSKALEESFGAVSEKLRKTLEENRIVRQRTKMHHEQNKEEMDYQEEFYKEQLRLIHEARNEREENFEKIQQEKREKMKISMEIPSSAADRQSRIKQGATSILSQQKDMDHFAEERDKLLKDLEDRKSELKKQRYEEDVKLEKEFDEELARLMEKFSRKWFSLKDLSLRLRFNYLRQHGISHIRCKIALFPNY</sequence>
<comment type="caution">
    <text evidence="4">The sequence shown here is derived from an EMBL/GenBank/DDBJ whole genome shotgun (WGS) entry which is preliminary data.</text>
</comment>
<keyword evidence="1" id="KW-0175">Coiled coil</keyword>
<feature type="compositionally biased region" description="Acidic residues" evidence="2">
    <location>
        <begin position="177"/>
        <end position="210"/>
    </location>
</feature>
<feature type="compositionally biased region" description="Gly residues" evidence="2">
    <location>
        <begin position="1"/>
        <end position="10"/>
    </location>
</feature>
<reference evidence="4" key="2">
    <citation type="submission" date="2023-05" db="EMBL/GenBank/DDBJ databases">
        <authorList>
            <person name="Schelkunov M.I."/>
        </authorList>
    </citation>
    <scope>NUCLEOTIDE SEQUENCE</scope>
    <source>
        <strain evidence="4">Hsosn_3</strain>
        <tissue evidence="4">Leaf</tissue>
    </source>
</reference>
<dbReference type="PANTHER" id="PTHR46602:SF1">
    <property type="entry name" value="PROTEIN SUPPRESSOR OF GENE SILENCING 3"/>
    <property type="match status" value="1"/>
</dbReference>
<evidence type="ECO:0000313" key="5">
    <source>
        <dbReference type="Proteomes" id="UP001237642"/>
    </source>
</evidence>
<feature type="domain" description="XS" evidence="3">
    <location>
        <begin position="235"/>
        <end position="335"/>
    </location>
</feature>
<feature type="compositionally biased region" description="Polar residues" evidence="2">
    <location>
        <begin position="66"/>
        <end position="83"/>
    </location>
</feature>
<name>A0AAD8HIG3_9APIA</name>
<evidence type="ECO:0000256" key="2">
    <source>
        <dbReference type="SAM" id="MobiDB-lite"/>
    </source>
</evidence>
<dbReference type="InterPro" id="IPR005380">
    <property type="entry name" value="XS_domain"/>
</dbReference>
<feature type="coiled-coil region" evidence="1">
    <location>
        <begin position="496"/>
        <end position="523"/>
    </location>
</feature>
<dbReference type="GO" id="GO:0051607">
    <property type="term" value="P:defense response to virus"/>
    <property type="evidence" value="ECO:0007669"/>
    <property type="project" value="InterPro"/>
</dbReference>
<dbReference type="InterPro" id="IPR038588">
    <property type="entry name" value="XS_domain_sf"/>
</dbReference>
<dbReference type="AlphaFoldDB" id="A0AAD8HIG3"/>
<organism evidence="4 5">
    <name type="scientific">Heracleum sosnowskyi</name>
    <dbReference type="NCBI Taxonomy" id="360622"/>
    <lineage>
        <taxon>Eukaryota</taxon>
        <taxon>Viridiplantae</taxon>
        <taxon>Streptophyta</taxon>
        <taxon>Embryophyta</taxon>
        <taxon>Tracheophyta</taxon>
        <taxon>Spermatophyta</taxon>
        <taxon>Magnoliopsida</taxon>
        <taxon>eudicotyledons</taxon>
        <taxon>Gunneridae</taxon>
        <taxon>Pentapetalae</taxon>
        <taxon>asterids</taxon>
        <taxon>campanulids</taxon>
        <taxon>Apiales</taxon>
        <taxon>Apiaceae</taxon>
        <taxon>Apioideae</taxon>
        <taxon>apioid superclade</taxon>
        <taxon>Tordylieae</taxon>
        <taxon>Tordyliinae</taxon>
        <taxon>Heracleum</taxon>
    </lineage>
</organism>
<dbReference type="EMBL" id="JAUIZM010000009">
    <property type="protein sequence ID" value="KAK1367181.1"/>
    <property type="molecule type" value="Genomic_DNA"/>
</dbReference>
<dbReference type="Gene3D" id="3.30.70.2890">
    <property type="entry name" value="XS domain"/>
    <property type="match status" value="1"/>
</dbReference>
<reference evidence="4" key="1">
    <citation type="submission" date="2023-02" db="EMBL/GenBank/DDBJ databases">
        <title>Genome of toxic invasive species Heracleum sosnowskyi carries increased number of genes despite the absence of recent whole-genome duplications.</title>
        <authorList>
            <person name="Schelkunov M."/>
            <person name="Shtratnikova V."/>
            <person name="Makarenko M."/>
            <person name="Klepikova A."/>
            <person name="Omelchenko D."/>
            <person name="Novikova G."/>
            <person name="Obukhova E."/>
            <person name="Bogdanov V."/>
            <person name="Penin A."/>
            <person name="Logacheva M."/>
        </authorList>
    </citation>
    <scope>NUCLEOTIDE SEQUENCE</scope>
    <source>
        <strain evidence="4">Hsosn_3</strain>
        <tissue evidence="4">Leaf</tissue>
    </source>
</reference>
<dbReference type="PANTHER" id="PTHR46602">
    <property type="entry name" value="PROTEIN SUPPRESSOR OF GENE SILENCING 3"/>
    <property type="match status" value="1"/>
</dbReference>
<accession>A0AAD8HIG3</accession>
<evidence type="ECO:0000259" key="3">
    <source>
        <dbReference type="Pfam" id="PF03468"/>
    </source>
</evidence>
<feature type="region of interest" description="Disordered" evidence="2">
    <location>
        <begin position="1"/>
        <end position="216"/>
    </location>
</feature>
<feature type="compositionally biased region" description="Basic and acidic residues" evidence="2">
    <location>
        <begin position="48"/>
        <end position="60"/>
    </location>
</feature>
<proteinExistence type="predicted"/>
<dbReference type="Proteomes" id="UP001237642">
    <property type="component" value="Unassembled WGS sequence"/>
</dbReference>